<proteinExistence type="predicted"/>
<reference evidence="1" key="1">
    <citation type="journal article" date="2023" name="GigaByte">
        <title>Genome assembly of the bearded iris, Iris pallida Lam.</title>
        <authorList>
            <person name="Bruccoleri R.E."/>
            <person name="Oakeley E.J."/>
            <person name="Faust A.M.E."/>
            <person name="Altorfer M."/>
            <person name="Dessus-Babus S."/>
            <person name="Burckhardt D."/>
            <person name="Oertli M."/>
            <person name="Naumann U."/>
            <person name="Petersen F."/>
            <person name="Wong J."/>
        </authorList>
    </citation>
    <scope>NUCLEOTIDE SEQUENCE</scope>
    <source>
        <strain evidence="1">GSM-AAB239-AS_SAM_17_03QT</strain>
    </source>
</reference>
<dbReference type="AlphaFoldDB" id="A0AAX6E283"/>
<evidence type="ECO:0000313" key="1">
    <source>
        <dbReference type="EMBL" id="KAJ6798069.1"/>
    </source>
</evidence>
<accession>A0AAX6E283</accession>
<dbReference type="EMBL" id="JANAVB010040419">
    <property type="protein sequence ID" value="KAJ6798069.1"/>
    <property type="molecule type" value="Genomic_DNA"/>
</dbReference>
<name>A0AAX6E283_IRIPA</name>
<sequence>MQSNDNKYVSLTVLQGKCLSAINMFKI</sequence>
<dbReference type="Proteomes" id="UP001140949">
    <property type="component" value="Unassembled WGS sequence"/>
</dbReference>
<protein>
    <submittedName>
        <fullName evidence="1">Uncharacterized protein</fullName>
    </submittedName>
</protein>
<gene>
    <name evidence="1" type="ORF">M6B38_213005</name>
</gene>
<comment type="caution">
    <text evidence="1">The sequence shown here is derived from an EMBL/GenBank/DDBJ whole genome shotgun (WGS) entry which is preliminary data.</text>
</comment>
<reference evidence="1" key="2">
    <citation type="submission" date="2023-04" db="EMBL/GenBank/DDBJ databases">
        <authorList>
            <person name="Bruccoleri R.E."/>
            <person name="Oakeley E.J."/>
            <person name="Faust A.-M."/>
            <person name="Dessus-Babus S."/>
            <person name="Altorfer M."/>
            <person name="Burckhardt D."/>
            <person name="Oertli M."/>
            <person name="Naumann U."/>
            <person name="Petersen F."/>
            <person name="Wong J."/>
        </authorList>
    </citation>
    <scope>NUCLEOTIDE SEQUENCE</scope>
    <source>
        <strain evidence="1">GSM-AAB239-AS_SAM_17_03QT</strain>
        <tissue evidence="1">Leaf</tissue>
    </source>
</reference>
<organism evidence="1 2">
    <name type="scientific">Iris pallida</name>
    <name type="common">Sweet iris</name>
    <dbReference type="NCBI Taxonomy" id="29817"/>
    <lineage>
        <taxon>Eukaryota</taxon>
        <taxon>Viridiplantae</taxon>
        <taxon>Streptophyta</taxon>
        <taxon>Embryophyta</taxon>
        <taxon>Tracheophyta</taxon>
        <taxon>Spermatophyta</taxon>
        <taxon>Magnoliopsida</taxon>
        <taxon>Liliopsida</taxon>
        <taxon>Asparagales</taxon>
        <taxon>Iridaceae</taxon>
        <taxon>Iridoideae</taxon>
        <taxon>Irideae</taxon>
        <taxon>Iris</taxon>
    </lineage>
</organism>
<keyword evidence="2" id="KW-1185">Reference proteome</keyword>
<evidence type="ECO:0000313" key="2">
    <source>
        <dbReference type="Proteomes" id="UP001140949"/>
    </source>
</evidence>